<dbReference type="InterPro" id="IPR000212">
    <property type="entry name" value="DNA_helicase_UvrD/REP"/>
</dbReference>
<keyword evidence="9" id="KW-0238">DNA-binding</keyword>
<dbReference type="PROSITE" id="PS51217">
    <property type="entry name" value="UVRD_HELICASE_CTER"/>
    <property type="match status" value="1"/>
</dbReference>
<dbReference type="GO" id="GO:0005524">
    <property type="term" value="F:ATP binding"/>
    <property type="evidence" value="ECO:0007669"/>
    <property type="project" value="UniProtKB-UniRule"/>
</dbReference>
<keyword evidence="10" id="KW-0234">DNA repair</keyword>
<dbReference type="InterPro" id="IPR027417">
    <property type="entry name" value="P-loop_NTPase"/>
</dbReference>
<dbReference type="InterPro" id="IPR013986">
    <property type="entry name" value="DExx_box_DNA_helicase_dom_sf"/>
</dbReference>
<evidence type="ECO:0000256" key="9">
    <source>
        <dbReference type="ARBA" id="ARBA00023125"/>
    </source>
</evidence>
<comment type="caution">
    <text evidence="18">The sequence shown here is derived from an EMBL/GenBank/DDBJ whole genome shotgun (WGS) entry which is preliminary data.</text>
</comment>
<name>A0A9X1QPK4_9CORY</name>
<feature type="domain" description="UvrD-like helicase ATP-binding" evidence="16">
    <location>
        <begin position="28"/>
        <end position="364"/>
    </location>
</feature>
<dbReference type="Gene3D" id="3.90.320.10">
    <property type="match status" value="1"/>
</dbReference>
<evidence type="ECO:0000256" key="2">
    <source>
        <dbReference type="ARBA" id="ARBA00022722"/>
    </source>
</evidence>
<evidence type="ECO:0000259" key="16">
    <source>
        <dbReference type="PROSITE" id="PS51198"/>
    </source>
</evidence>
<evidence type="ECO:0000256" key="5">
    <source>
        <dbReference type="ARBA" id="ARBA00022801"/>
    </source>
</evidence>
<dbReference type="Pfam" id="PF00580">
    <property type="entry name" value="UvrD-helicase"/>
    <property type="match status" value="1"/>
</dbReference>
<dbReference type="SUPFAM" id="SSF52540">
    <property type="entry name" value="P-loop containing nucleoside triphosphate hydrolases"/>
    <property type="match status" value="1"/>
</dbReference>
<dbReference type="PANTHER" id="PTHR11070:SF59">
    <property type="entry name" value="DNA 3'-5' HELICASE"/>
    <property type="match status" value="1"/>
</dbReference>
<dbReference type="GO" id="GO:0004527">
    <property type="term" value="F:exonuclease activity"/>
    <property type="evidence" value="ECO:0007669"/>
    <property type="project" value="UniProtKB-KW"/>
</dbReference>
<dbReference type="InterPro" id="IPR014017">
    <property type="entry name" value="DNA_helicase_UvrD-like_C"/>
</dbReference>
<dbReference type="Proteomes" id="UP001139336">
    <property type="component" value="Unassembled WGS sequence"/>
</dbReference>
<dbReference type="EC" id="5.6.2.4" evidence="13"/>
<dbReference type="GO" id="GO:0000725">
    <property type="term" value="P:recombinational repair"/>
    <property type="evidence" value="ECO:0007669"/>
    <property type="project" value="TreeGrafter"/>
</dbReference>
<dbReference type="Pfam" id="PF12705">
    <property type="entry name" value="PDDEXK_1"/>
    <property type="match status" value="1"/>
</dbReference>
<dbReference type="PROSITE" id="PS51198">
    <property type="entry name" value="UVRD_HELICASE_ATP_BIND"/>
    <property type="match status" value="1"/>
</dbReference>
<keyword evidence="4" id="KW-0227">DNA damage</keyword>
<evidence type="ECO:0000256" key="14">
    <source>
        <dbReference type="ARBA" id="ARBA00048988"/>
    </source>
</evidence>
<evidence type="ECO:0000256" key="6">
    <source>
        <dbReference type="ARBA" id="ARBA00022806"/>
    </source>
</evidence>
<evidence type="ECO:0000256" key="8">
    <source>
        <dbReference type="ARBA" id="ARBA00022840"/>
    </source>
</evidence>
<keyword evidence="5 15" id="KW-0378">Hydrolase</keyword>
<evidence type="ECO:0000313" key="19">
    <source>
        <dbReference type="Proteomes" id="UP001139336"/>
    </source>
</evidence>
<keyword evidence="7" id="KW-0269">Exonuclease</keyword>
<dbReference type="GO" id="GO:0043138">
    <property type="term" value="F:3'-5' DNA helicase activity"/>
    <property type="evidence" value="ECO:0007669"/>
    <property type="project" value="UniProtKB-EC"/>
</dbReference>
<keyword evidence="3 15" id="KW-0547">Nucleotide-binding</keyword>
<evidence type="ECO:0000256" key="13">
    <source>
        <dbReference type="ARBA" id="ARBA00034808"/>
    </source>
</evidence>
<evidence type="ECO:0000313" key="18">
    <source>
        <dbReference type="EMBL" id="MCF4006092.1"/>
    </source>
</evidence>
<evidence type="ECO:0000256" key="1">
    <source>
        <dbReference type="ARBA" id="ARBA00009922"/>
    </source>
</evidence>
<proteinExistence type="inferred from homology"/>
<evidence type="ECO:0000259" key="17">
    <source>
        <dbReference type="PROSITE" id="PS51217"/>
    </source>
</evidence>
<dbReference type="AlphaFoldDB" id="A0A9X1QPK4"/>
<feature type="domain" description="UvrD-like helicase C-terminal" evidence="17">
    <location>
        <begin position="257"/>
        <end position="600"/>
    </location>
</feature>
<dbReference type="InterPro" id="IPR011604">
    <property type="entry name" value="PDDEXK-like_dom_sf"/>
</dbReference>
<accession>A0A9X1QPK4</accession>
<evidence type="ECO:0000256" key="4">
    <source>
        <dbReference type="ARBA" id="ARBA00022763"/>
    </source>
</evidence>
<keyword evidence="2" id="KW-0540">Nuclease</keyword>
<organism evidence="18 19">
    <name type="scientific">Corynebacterium uropygiale</name>
    <dbReference type="NCBI Taxonomy" id="1775911"/>
    <lineage>
        <taxon>Bacteria</taxon>
        <taxon>Bacillati</taxon>
        <taxon>Actinomycetota</taxon>
        <taxon>Actinomycetes</taxon>
        <taxon>Mycobacteriales</taxon>
        <taxon>Corynebacteriaceae</taxon>
        <taxon>Corynebacterium</taxon>
    </lineage>
</organism>
<reference evidence="18" key="1">
    <citation type="submission" date="2022-01" db="EMBL/GenBank/DDBJ databases">
        <title>Corynebacterium sp. nov isolated from isolated from the feces of the greater white-fronted geese (Anser albifrons) at Poyang Lake, PR China.</title>
        <authorList>
            <person name="Liu Q."/>
        </authorList>
    </citation>
    <scope>NUCLEOTIDE SEQUENCE</scope>
    <source>
        <strain evidence="18">JCM 32435</strain>
    </source>
</reference>
<dbReference type="GO" id="GO:0003677">
    <property type="term" value="F:DNA binding"/>
    <property type="evidence" value="ECO:0007669"/>
    <property type="project" value="UniProtKB-KW"/>
</dbReference>
<keyword evidence="8 15" id="KW-0067">ATP-binding</keyword>
<dbReference type="RefSeq" id="WP_236117870.1">
    <property type="nucleotide sequence ID" value="NZ_JAKGSI010000001.1"/>
</dbReference>
<dbReference type="Gene3D" id="1.10.486.10">
    <property type="entry name" value="PCRA, domain 4"/>
    <property type="match status" value="1"/>
</dbReference>
<dbReference type="PANTHER" id="PTHR11070">
    <property type="entry name" value="UVRD / RECB / PCRA DNA HELICASE FAMILY MEMBER"/>
    <property type="match status" value="1"/>
</dbReference>
<sequence>MTSPDIPIIQHPTPEVRLTRSAPSPRRRQWGEDVRPLFEDAHGLWRVTGPAGSGVSSLLVDVAAARIRQGADPSRILLLTGSKESARRLTDELYDALSDGGFPATGGTMVRSIHSFAYALLRLAREGNVELMPGAEHDTVIRDLLAGHADQGGLLWPEDVRPALCMVGFARQLRDFLLRVQERGLGPEELENLGEAYDRPMWVSAGGFLREYQQVMNLRQYNALSASELLTHAVREVQRDPGILPEGWDLLAVDDTQNLDPMAAQLIDLCLPRADLGILAGDPEQAIFSFRGAEATYLTKHACDVSLEWKKSKRTPERQVMIVDTPAAQWERVTGEIRRAHLLDGVPWSEIAVVVRSHAAIRSTRQALLLADIPVHQDPTDVVLAQQPIVAGMILVLRALQDSIDAAEWEQLLLGPFGGADPVTIRRLLRGLRRYRMDQRAIETLAELVDPRREPSLPDVEAELRELLTPREYDILQRVQAVLAAGHASRERGDSAELILWELWNAAGRDPSDPQARGLAEHLQTTALRGGALGSQADRDLDAIMALFDLAGDMVERNASAGVDTLISEVSDQELPTGVRDRRGVRPEAVSLLTAHGTAGQEWRRVIVLEAQEGVWPAVGETGTLFQQEELVDLVGSGIEPGEPISRARIAVREERRLFGLATTRATEKLLLCVVENAELDEALEPTRFLDEFVKIWPRVEVIRDHEAAGEETPAGRPTRTRSRYTSLNAPEVVAELRRVLVDPEAAPGDRQQAIRQLARLAKAGVPGAHPDSWWATTTPSTEEPVTTAMPMSLSPSRIEALQNCPLNTFLSRTEDPSQDTSALSKGIIVHAYAEMVARGADKDKAREIVTEAWERIHSAPAWRTDYETEEWQQLLQRLDAWMSAREPGNLLGVEVDFCLDITETTQLKGQIDRLERNEEGAVIVDIKSGKNAVSKTEADEHAQLRAYQLAVSEGIFEPTEPHRGHIRSPKEGEKPLPVALAGLLYPGTNGKSVKSLWQEPLSEEVRAQLRESLPRLAEAARGPSFDATPGEHCTHCPFTILCPAQPEGRSSLDLAH</sequence>
<evidence type="ECO:0000256" key="11">
    <source>
        <dbReference type="ARBA" id="ARBA00023235"/>
    </source>
</evidence>
<keyword evidence="11" id="KW-0413">Isomerase</keyword>
<evidence type="ECO:0000256" key="12">
    <source>
        <dbReference type="ARBA" id="ARBA00034617"/>
    </source>
</evidence>
<keyword evidence="19" id="KW-1185">Reference proteome</keyword>
<dbReference type="InterPro" id="IPR038726">
    <property type="entry name" value="PDDEXK_AddAB-type"/>
</dbReference>
<evidence type="ECO:0000256" key="15">
    <source>
        <dbReference type="PROSITE-ProRule" id="PRU00560"/>
    </source>
</evidence>
<comment type="similarity">
    <text evidence="1">Belongs to the helicase family. UvrD subfamily.</text>
</comment>
<evidence type="ECO:0000256" key="10">
    <source>
        <dbReference type="ARBA" id="ARBA00023204"/>
    </source>
</evidence>
<dbReference type="GO" id="GO:0005829">
    <property type="term" value="C:cytosol"/>
    <property type="evidence" value="ECO:0007669"/>
    <property type="project" value="TreeGrafter"/>
</dbReference>
<feature type="binding site" evidence="15">
    <location>
        <begin position="49"/>
        <end position="56"/>
    </location>
    <ligand>
        <name>ATP</name>
        <dbReference type="ChEBI" id="CHEBI:30616"/>
    </ligand>
</feature>
<dbReference type="InterPro" id="IPR014016">
    <property type="entry name" value="UvrD-like_ATP-bd"/>
</dbReference>
<dbReference type="EMBL" id="JAKGSI010000001">
    <property type="protein sequence ID" value="MCF4006092.1"/>
    <property type="molecule type" value="Genomic_DNA"/>
</dbReference>
<keyword evidence="6 15" id="KW-0347">Helicase</keyword>
<gene>
    <name evidence="18" type="ORF">L1O03_02725</name>
</gene>
<comment type="catalytic activity">
    <reaction evidence="14">
        <text>ATP + H2O = ADP + phosphate + H(+)</text>
        <dbReference type="Rhea" id="RHEA:13065"/>
        <dbReference type="ChEBI" id="CHEBI:15377"/>
        <dbReference type="ChEBI" id="CHEBI:15378"/>
        <dbReference type="ChEBI" id="CHEBI:30616"/>
        <dbReference type="ChEBI" id="CHEBI:43474"/>
        <dbReference type="ChEBI" id="CHEBI:456216"/>
        <dbReference type="EC" id="5.6.2.4"/>
    </reaction>
</comment>
<dbReference type="Pfam" id="PF13361">
    <property type="entry name" value="UvrD_C"/>
    <property type="match status" value="1"/>
</dbReference>
<dbReference type="GO" id="GO:0033202">
    <property type="term" value="C:DNA helicase complex"/>
    <property type="evidence" value="ECO:0007669"/>
    <property type="project" value="TreeGrafter"/>
</dbReference>
<dbReference type="Gene3D" id="3.40.50.300">
    <property type="entry name" value="P-loop containing nucleotide triphosphate hydrolases"/>
    <property type="match status" value="2"/>
</dbReference>
<protein>
    <recommendedName>
        <fullName evidence="13">DNA 3'-5' helicase</fullName>
        <ecNumber evidence="13">5.6.2.4</ecNumber>
    </recommendedName>
</protein>
<evidence type="ECO:0000256" key="3">
    <source>
        <dbReference type="ARBA" id="ARBA00022741"/>
    </source>
</evidence>
<evidence type="ECO:0000256" key="7">
    <source>
        <dbReference type="ARBA" id="ARBA00022839"/>
    </source>
</evidence>
<comment type="catalytic activity">
    <reaction evidence="12">
        <text>Couples ATP hydrolysis with the unwinding of duplex DNA by translocating in the 3'-5' direction.</text>
        <dbReference type="EC" id="5.6.2.4"/>
    </reaction>
</comment>
<dbReference type="Gene3D" id="1.10.10.160">
    <property type="match status" value="1"/>
</dbReference>